<name>A0ABQ9V693_SAGOE</name>
<gene>
    <name evidence="2" type="ORF">P7K49_018583</name>
</gene>
<feature type="compositionally biased region" description="Basic and acidic residues" evidence="1">
    <location>
        <begin position="1"/>
        <end position="16"/>
    </location>
</feature>
<reference evidence="2 3" key="1">
    <citation type="submission" date="2023-05" db="EMBL/GenBank/DDBJ databases">
        <title>B98-5 Cell Line De Novo Hybrid Assembly: An Optical Mapping Approach.</title>
        <authorList>
            <person name="Kananen K."/>
            <person name="Auerbach J.A."/>
            <person name="Kautto E."/>
            <person name="Blachly J.S."/>
        </authorList>
    </citation>
    <scope>NUCLEOTIDE SEQUENCE [LARGE SCALE GENOMIC DNA]</scope>
    <source>
        <strain evidence="2">B95-8</strain>
        <tissue evidence="2">Cell line</tissue>
    </source>
</reference>
<dbReference type="Proteomes" id="UP001266305">
    <property type="component" value="Unassembled WGS sequence"/>
</dbReference>
<feature type="compositionally biased region" description="Polar residues" evidence="1">
    <location>
        <begin position="29"/>
        <end position="59"/>
    </location>
</feature>
<proteinExistence type="predicted"/>
<sequence>MRDSTVIIHSRDKDQGKPQPCSFCKQLKNDGSQPARQCSQKHATSSNTTPKEPPSTQCSRCSRDFRFNEACMTVSEAANLSINKEVAREYSHSDV</sequence>
<comment type="caution">
    <text evidence="2">The sequence shown here is derived from an EMBL/GenBank/DDBJ whole genome shotgun (WGS) entry which is preliminary data.</text>
</comment>
<keyword evidence="3" id="KW-1185">Reference proteome</keyword>
<dbReference type="EMBL" id="JASSZA010000008">
    <property type="protein sequence ID" value="KAK2104727.1"/>
    <property type="molecule type" value="Genomic_DNA"/>
</dbReference>
<organism evidence="2 3">
    <name type="scientific">Saguinus oedipus</name>
    <name type="common">Cotton-top tamarin</name>
    <name type="synonym">Oedipomidas oedipus</name>
    <dbReference type="NCBI Taxonomy" id="9490"/>
    <lineage>
        <taxon>Eukaryota</taxon>
        <taxon>Metazoa</taxon>
        <taxon>Chordata</taxon>
        <taxon>Craniata</taxon>
        <taxon>Vertebrata</taxon>
        <taxon>Euteleostomi</taxon>
        <taxon>Mammalia</taxon>
        <taxon>Eutheria</taxon>
        <taxon>Euarchontoglires</taxon>
        <taxon>Primates</taxon>
        <taxon>Haplorrhini</taxon>
        <taxon>Platyrrhini</taxon>
        <taxon>Cebidae</taxon>
        <taxon>Callitrichinae</taxon>
        <taxon>Saguinus</taxon>
    </lineage>
</organism>
<feature type="region of interest" description="Disordered" evidence="1">
    <location>
        <begin position="1"/>
        <end position="59"/>
    </location>
</feature>
<evidence type="ECO:0000313" key="2">
    <source>
        <dbReference type="EMBL" id="KAK2104727.1"/>
    </source>
</evidence>
<accession>A0ABQ9V693</accession>
<evidence type="ECO:0000313" key="3">
    <source>
        <dbReference type="Proteomes" id="UP001266305"/>
    </source>
</evidence>
<evidence type="ECO:0000256" key="1">
    <source>
        <dbReference type="SAM" id="MobiDB-lite"/>
    </source>
</evidence>
<protein>
    <submittedName>
        <fullName evidence="2">Uncharacterized protein</fullName>
    </submittedName>
</protein>